<comment type="caution">
    <text evidence="5">The sequence shown here is derived from an EMBL/GenBank/DDBJ whole genome shotgun (WGS) entry which is preliminary data.</text>
</comment>
<sequence length="202" mass="22214">MARSTILFALATAFLALAAFSVQARKSHTAAPPSSAVKKHPHHAPPHSVATTHPPGKEKPSHKKQPHHAPPHSRRNRHPLRHAAPPQSIVDERVALSPEPYAFADSCLAKLTDDCGAEIFRGILGNDGAGISKRCCVKLVAMGRRCRRWVLRAMLMLPELPRREKKEIRKRNAKVLNQCVAVRNALKFGDSPAPAPASSWWL</sequence>
<dbReference type="EMBL" id="WHWC01000001">
    <property type="protein sequence ID" value="KAG8390202.1"/>
    <property type="molecule type" value="Genomic_DNA"/>
</dbReference>
<evidence type="ECO:0000256" key="3">
    <source>
        <dbReference type="SAM" id="SignalP"/>
    </source>
</evidence>
<organism evidence="5 6">
    <name type="scientific">Buddleja alternifolia</name>
    <dbReference type="NCBI Taxonomy" id="168488"/>
    <lineage>
        <taxon>Eukaryota</taxon>
        <taxon>Viridiplantae</taxon>
        <taxon>Streptophyta</taxon>
        <taxon>Embryophyta</taxon>
        <taxon>Tracheophyta</taxon>
        <taxon>Spermatophyta</taxon>
        <taxon>Magnoliopsida</taxon>
        <taxon>eudicotyledons</taxon>
        <taxon>Gunneridae</taxon>
        <taxon>Pentapetalae</taxon>
        <taxon>asterids</taxon>
        <taxon>lamiids</taxon>
        <taxon>Lamiales</taxon>
        <taxon>Scrophulariaceae</taxon>
        <taxon>Buddlejeae</taxon>
        <taxon>Buddleja</taxon>
    </lineage>
</organism>
<evidence type="ECO:0000259" key="4">
    <source>
        <dbReference type="Pfam" id="PF05617"/>
    </source>
</evidence>
<evidence type="ECO:0000256" key="2">
    <source>
        <dbReference type="SAM" id="MobiDB-lite"/>
    </source>
</evidence>
<protein>
    <recommendedName>
        <fullName evidence="4">Prolamin-like domain-containing protein</fullName>
    </recommendedName>
</protein>
<dbReference type="Proteomes" id="UP000826271">
    <property type="component" value="Unassembled WGS sequence"/>
</dbReference>
<evidence type="ECO:0000256" key="1">
    <source>
        <dbReference type="ARBA" id="ARBA00022729"/>
    </source>
</evidence>
<evidence type="ECO:0000313" key="6">
    <source>
        <dbReference type="Proteomes" id="UP000826271"/>
    </source>
</evidence>
<dbReference type="PANTHER" id="PTHR31207">
    <property type="entry name" value="ECA1 GAMETOGENESIS FAMILY PROTEIN (DUF784)-RELATED-RELATED"/>
    <property type="match status" value="1"/>
</dbReference>
<feature type="signal peptide" evidence="3">
    <location>
        <begin position="1"/>
        <end position="24"/>
    </location>
</feature>
<dbReference type="InterPro" id="IPR008502">
    <property type="entry name" value="Prolamin-like"/>
</dbReference>
<dbReference type="Pfam" id="PF05617">
    <property type="entry name" value="Prolamin_like"/>
    <property type="match status" value="1"/>
</dbReference>
<accession>A0AAV6YCN0</accession>
<dbReference type="AlphaFoldDB" id="A0AAV6YCN0"/>
<keyword evidence="1 3" id="KW-0732">Signal</keyword>
<feature type="chain" id="PRO_5043630581" description="Prolamin-like domain-containing protein" evidence="3">
    <location>
        <begin position="25"/>
        <end position="202"/>
    </location>
</feature>
<reference evidence="5" key="1">
    <citation type="submission" date="2019-10" db="EMBL/GenBank/DDBJ databases">
        <authorList>
            <person name="Zhang R."/>
            <person name="Pan Y."/>
            <person name="Wang J."/>
            <person name="Ma R."/>
            <person name="Yu S."/>
        </authorList>
    </citation>
    <scope>NUCLEOTIDE SEQUENCE</scope>
    <source>
        <strain evidence="5">LA-IB0</strain>
        <tissue evidence="5">Leaf</tissue>
    </source>
</reference>
<dbReference type="InterPro" id="IPR040220">
    <property type="entry name" value="DD11"/>
</dbReference>
<evidence type="ECO:0000313" key="5">
    <source>
        <dbReference type="EMBL" id="KAG8390202.1"/>
    </source>
</evidence>
<feature type="region of interest" description="Disordered" evidence="2">
    <location>
        <begin position="30"/>
        <end position="80"/>
    </location>
</feature>
<proteinExistence type="predicted"/>
<feature type="compositionally biased region" description="Basic residues" evidence="2">
    <location>
        <begin position="60"/>
        <end position="80"/>
    </location>
</feature>
<dbReference type="PANTHER" id="PTHR31207:SF35">
    <property type="entry name" value="PROLAMIN-LIKE DOMAIN-CONTAINING PROTEIN"/>
    <property type="match status" value="1"/>
</dbReference>
<gene>
    <name evidence="5" type="ORF">BUALT_Bualt01G0059000</name>
</gene>
<feature type="domain" description="Prolamin-like" evidence="4">
    <location>
        <begin position="107"/>
        <end position="179"/>
    </location>
</feature>
<name>A0AAV6YCN0_9LAMI</name>
<keyword evidence="6" id="KW-1185">Reference proteome</keyword>